<evidence type="ECO:0000313" key="1">
    <source>
        <dbReference type="EMBL" id="GGX75133.1"/>
    </source>
</evidence>
<dbReference type="EMBL" id="BMXR01000020">
    <property type="protein sequence ID" value="GGX75133.1"/>
    <property type="molecule type" value="Genomic_DNA"/>
</dbReference>
<reference evidence="1" key="1">
    <citation type="journal article" date="2014" name="Int. J. Syst. Evol. Microbiol.">
        <title>Complete genome sequence of Corynebacterium casei LMG S-19264T (=DSM 44701T), isolated from a smear-ripened cheese.</title>
        <authorList>
            <consortium name="US DOE Joint Genome Institute (JGI-PGF)"/>
            <person name="Walter F."/>
            <person name="Albersmeier A."/>
            <person name="Kalinowski J."/>
            <person name="Ruckert C."/>
        </authorList>
    </citation>
    <scope>NUCLEOTIDE SEQUENCE</scope>
    <source>
        <strain evidence="1">KCTC 22169</strain>
    </source>
</reference>
<dbReference type="AlphaFoldDB" id="A0A918KTA9"/>
<keyword evidence="2" id="KW-1185">Reference proteome</keyword>
<comment type="caution">
    <text evidence="1">The sequence shown here is derived from an EMBL/GenBank/DDBJ whole genome shotgun (WGS) entry which is preliminary data.</text>
</comment>
<sequence>MYQHLNNLTPGPVPVLPYPLQINAAASIPVSLRDASQVRVGGAADGRYIVIPAG</sequence>
<name>A0A918KTA9_9GAMM</name>
<dbReference type="Proteomes" id="UP000626148">
    <property type="component" value="Unassembled WGS sequence"/>
</dbReference>
<gene>
    <name evidence="1" type="ORF">GCM10007392_47930</name>
</gene>
<organism evidence="1 2">
    <name type="scientific">Saccharospirillum salsuginis</name>
    <dbReference type="NCBI Taxonomy" id="418750"/>
    <lineage>
        <taxon>Bacteria</taxon>
        <taxon>Pseudomonadati</taxon>
        <taxon>Pseudomonadota</taxon>
        <taxon>Gammaproteobacteria</taxon>
        <taxon>Oceanospirillales</taxon>
        <taxon>Saccharospirillaceae</taxon>
        <taxon>Saccharospirillum</taxon>
    </lineage>
</organism>
<accession>A0A918KTA9</accession>
<evidence type="ECO:0000313" key="2">
    <source>
        <dbReference type="Proteomes" id="UP000626148"/>
    </source>
</evidence>
<proteinExistence type="predicted"/>
<protein>
    <submittedName>
        <fullName evidence="1">Uncharacterized protein</fullName>
    </submittedName>
</protein>
<reference evidence="1" key="2">
    <citation type="submission" date="2020-09" db="EMBL/GenBank/DDBJ databases">
        <authorList>
            <person name="Sun Q."/>
            <person name="Kim S."/>
        </authorList>
    </citation>
    <scope>NUCLEOTIDE SEQUENCE</scope>
    <source>
        <strain evidence="1">KCTC 22169</strain>
    </source>
</reference>